<dbReference type="AlphaFoldDB" id="A0A8J4PM02"/>
<accession>A0A8J4PM02</accession>
<comment type="caution">
    <text evidence="2">The sequence shown here is derived from an EMBL/GenBank/DDBJ whole genome shotgun (WGS) entry which is preliminary data.</text>
</comment>
<dbReference type="Proteomes" id="UP000695562">
    <property type="component" value="Unassembled WGS sequence"/>
</dbReference>
<proteinExistence type="predicted"/>
<gene>
    <name evidence="2" type="ORF">CYY_009258</name>
</gene>
<keyword evidence="3" id="KW-1185">Reference proteome</keyword>
<feature type="transmembrane region" description="Helical" evidence="1">
    <location>
        <begin position="50"/>
        <end position="67"/>
    </location>
</feature>
<name>A0A8J4PM02_9MYCE</name>
<reference evidence="2" key="1">
    <citation type="submission" date="2020-01" db="EMBL/GenBank/DDBJ databases">
        <title>Development of genomics and gene disruption for Polysphondylium violaceum indicates a role for the polyketide synthase stlB in stalk morphogenesis.</title>
        <authorList>
            <person name="Narita B."/>
            <person name="Kawabe Y."/>
            <person name="Kin K."/>
            <person name="Saito T."/>
            <person name="Gibbs R."/>
            <person name="Kuspa A."/>
            <person name="Muzny D."/>
            <person name="Queller D."/>
            <person name="Richards S."/>
            <person name="Strassman J."/>
            <person name="Sucgang R."/>
            <person name="Worley K."/>
            <person name="Schaap P."/>
        </authorList>
    </citation>
    <scope>NUCLEOTIDE SEQUENCE</scope>
    <source>
        <strain evidence="2">QSvi11</strain>
    </source>
</reference>
<keyword evidence="1" id="KW-0472">Membrane</keyword>
<evidence type="ECO:0000313" key="2">
    <source>
        <dbReference type="EMBL" id="KAF2069423.1"/>
    </source>
</evidence>
<evidence type="ECO:0000256" key="1">
    <source>
        <dbReference type="SAM" id="Phobius"/>
    </source>
</evidence>
<keyword evidence="1" id="KW-0812">Transmembrane</keyword>
<dbReference type="EMBL" id="AJWJ01000665">
    <property type="protein sequence ID" value="KAF2069423.1"/>
    <property type="molecule type" value="Genomic_DNA"/>
</dbReference>
<organism evidence="2 3">
    <name type="scientific">Polysphondylium violaceum</name>
    <dbReference type="NCBI Taxonomy" id="133409"/>
    <lineage>
        <taxon>Eukaryota</taxon>
        <taxon>Amoebozoa</taxon>
        <taxon>Evosea</taxon>
        <taxon>Eumycetozoa</taxon>
        <taxon>Dictyostelia</taxon>
        <taxon>Dictyosteliales</taxon>
        <taxon>Dictyosteliaceae</taxon>
        <taxon>Polysphondylium</taxon>
    </lineage>
</organism>
<sequence>MNNEETEAVKKAINLKYARTYTLNEKVGRFFYWVKNETGGYFNTPGETKFLYAFSTFLVSVYLYFLLK</sequence>
<keyword evidence="1" id="KW-1133">Transmembrane helix</keyword>
<evidence type="ECO:0000313" key="3">
    <source>
        <dbReference type="Proteomes" id="UP000695562"/>
    </source>
</evidence>
<protein>
    <submittedName>
        <fullName evidence="2">Uncharacterized protein</fullName>
    </submittedName>
</protein>